<proteinExistence type="predicted"/>
<feature type="transmembrane region" description="Helical" evidence="6">
    <location>
        <begin position="148"/>
        <end position="173"/>
    </location>
</feature>
<evidence type="ECO:0000256" key="1">
    <source>
        <dbReference type="ARBA" id="ARBA00004651"/>
    </source>
</evidence>
<organism evidence="7 8">
    <name type="scientific">Nocardioides eburneus</name>
    <dbReference type="NCBI Taxonomy" id="3231482"/>
    <lineage>
        <taxon>Bacteria</taxon>
        <taxon>Bacillati</taxon>
        <taxon>Actinomycetota</taxon>
        <taxon>Actinomycetes</taxon>
        <taxon>Propionibacteriales</taxon>
        <taxon>Nocardioidaceae</taxon>
        <taxon>Nocardioides</taxon>
    </lineage>
</organism>
<dbReference type="PANTHER" id="PTHR30086:SF20">
    <property type="entry name" value="ARGININE EXPORTER PROTEIN ARGO-RELATED"/>
    <property type="match status" value="1"/>
</dbReference>
<dbReference type="Pfam" id="PF01810">
    <property type="entry name" value="LysE"/>
    <property type="match status" value="1"/>
</dbReference>
<comment type="caution">
    <text evidence="7">The sequence shown here is derived from an EMBL/GenBank/DDBJ whole genome shotgun (WGS) entry which is preliminary data.</text>
</comment>
<evidence type="ECO:0000256" key="6">
    <source>
        <dbReference type="SAM" id="Phobius"/>
    </source>
</evidence>
<dbReference type="Proteomes" id="UP001556631">
    <property type="component" value="Unassembled WGS sequence"/>
</dbReference>
<dbReference type="PIRSF" id="PIRSF006324">
    <property type="entry name" value="LeuE"/>
    <property type="match status" value="1"/>
</dbReference>
<protein>
    <submittedName>
        <fullName evidence="7">LysE family translocator</fullName>
    </submittedName>
</protein>
<keyword evidence="3 6" id="KW-0812">Transmembrane</keyword>
<evidence type="ECO:0000313" key="8">
    <source>
        <dbReference type="Proteomes" id="UP001556631"/>
    </source>
</evidence>
<keyword evidence="5 6" id="KW-0472">Membrane</keyword>
<feature type="transmembrane region" description="Helical" evidence="6">
    <location>
        <begin position="75"/>
        <end position="93"/>
    </location>
</feature>
<keyword evidence="4 6" id="KW-1133">Transmembrane helix</keyword>
<dbReference type="RefSeq" id="WP_367995202.1">
    <property type="nucleotide sequence ID" value="NZ_JBFPJR010000036.1"/>
</dbReference>
<reference evidence="7 8" key="1">
    <citation type="submission" date="2024-07" db="EMBL/GenBank/DDBJ databases">
        <authorList>
            <person name="Lee S."/>
            <person name="Kang M."/>
        </authorList>
    </citation>
    <scope>NUCLEOTIDE SEQUENCE [LARGE SCALE GENOMIC DNA]</scope>
    <source>
        <strain evidence="7 8">DS6</strain>
    </source>
</reference>
<evidence type="ECO:0000256" key="5">
    <source>
        <dbReference type="ARBA" id="ARBA00023136"/>
    </source>
</evidence>
<accession>A0ABV3T201</accession>
<keyword evidence="2" id="KW-1003">Cell membrane</keyword>
<evidence type="ECO:0000313" key="7">
    <source>
        <dbReference type="EMBL" id="MEX0429237.1"/>
    </source>
</evidence>
<evidence type="ECO:0000256" key="3">
    <source>
        <dbReference type="ARBA" id="ARBA00022692"/>
    </source>
</evidence>
<evidence type="ECO:0000256" key="4">
    <source>
        <dbReference type="ARBA" id="ARBA00022989"/>
    </source>
</evidence>
<keyword evidence="8" id="KW-1185">Reference proteome</keyword>
<evidence type="ECO:0000256" key="2">
    <source>
        <dbReference type="ARBA" id="ARBA00022475"/>
    </source>
</evidence>
<sequence>MEHYLTFVVFAALVAVAPGPDTFVVLRGAAVGGRSRGFWTTGGITVANVVQGLAVATGLSALLTSSAEVFTLVRWAGVLYLGYLGIGALRAALRHGDGAWSLGATGRATRWNAARQGFLSNITNPKVLAFNLAVLPQFAGPHAGFLELMGLALTLTALGLLDQVAVVLGASAVAGAIRRSGVRRGIEGATGLVMLGFAGALAADAS</sequence>
<feature type="transmembrane region" description="Helical" evidence="6">
    <location>
        <begin position="185"/>
        <end position="203"/>
    </location>
</feature>
<name>A0ABV3T201_9ACTN</name>
<gene>
    <name evidence="7" type="ORF">AB3X52_16560</name>
</gene>
<dbReference type="PANTHER" id="PTHR30086">
    <property type="entry name" value="ARGININE EXPORTER PROTEIN ARGO"/>
    <property type="match status" value="1"/>
</dbReference>
<comment type="subcellular location">
    <subcellularLocation>
        <location evidence="1">Cell membrane</location>
        <topology evidence="1">Multi-pass membrane protein</topology>
    </subcellularLocation>
</comment>
<dbReference type="InterPro" id="IPR001123">
    <property type="entry name" value="LeuE-type"/>
</dbReference>
<feature type="transmembrane region" description="Helical" evidence="6">
    <location>
        <begin position="38"/>
        <end position="63"/>
    </location>
</feature>
<dbReference type="EMBL" id="JBFPJR010000036">
    <property type="protein sequence ID" value="MEX0429237.1"/>
    <property type="molecule type" value="Genomic_DNA"/>
</dbReference>